<sequence>HHPDRLPGLVAVRSGERVGLLTYTIEDQELQVVTIQSLIHRVGIGTALLGAARDLAEAQGCRRLWLVTTNEHAVAIAFYTRCGMEHVATYRGVMREARRLKPQIPEYGPDGTPVEDELEFEFGLEHGAAQQDDATDDAARPC</sequence>
<dbReference type="InterPro" id="IPR016181">
    <property type="entry name" value="Acyl_CoA_acyltransferase"/>
</dbReference>
<dbReference type="Gene3D" id="3.40.630.30">
    <property type="match status" value="1"/>
</dbReference>
<dbReference type="GO" id="GO:0016747">
    <property type="term" value="F:acyltransferase activity, transferring groups other than amino-acyl groups"/>
    <property type="evidence" value="ECO:0007669"/>
    <property type="project" value="InterPro"/>
</dbReference>
<dbReference type="InterPro" id="IPR000182">
    <property type="entry name" value="GNAT_dom"/>
</dbReference>
<proteinExistence type="predicted"/>
<dbReference type="AlphaFoldDB" id="A0A0F9UFN4"/>
<evidence type="ECO:0000259" key="1">
    <source>
        <dbReference type="PROSITE" id="PS51186"/>
    </source>
</evidence>
<dbReference type="Pfam" id="PF00583">
    <property type="entry name" value="Acetyltransf_1"/>
    <property type="match status" value="1"/>
</dbReference>
<organism evidence="2">
    <name type="scientific">marine sediment metagenome</name>
    <dbReference type="NCBI Taxonomy" id="412755"/>
    <lineage>
        <taxon>unclassified sequences</taxon>
        <taxon>metagenomes</taxon>
        <taxon>ecological metagenomes</taxon>
    </lineage>
</organism>
<dbReference type="SUPFAM" id="SSF55729">
    <property type="entry name" value="Acyl-CoA N-acyltransferases (Nat)"/>
    <property type="match status" value="1"/>
</dbReference>
<dbReference type="EMBL" id="LAZR01000706">
    <property type="protein sequence ID" value="KKN60041.1"/>
    <property type="molecule type" value="Genomic_DNA"/>
</dbReference>
<feature type="domain" description="N-acetyltransferase" evidence="1">
    <location>
        <begin position="1"/>
        <end position="105"/>
    </location>
</feature>
<accession>A0A0F9UFN4</accession>
<name>A0A0F9UFN4_9ZZZZ</name>
<reference evidence="2" key="1">
    <citation type="journal article" date="2015" name="Nature">
        <title>Complex archaea that bridge the gap between prokaryotes and eukaryotes.</title>
        <authorList>
            <person name="Spang A."/>
            <person name="Saw J.H."/>
            <person name="Jorgensen S.L."/>
            <person name="Zaremba-Niedzwiedzka K."/>
            <person name="Martijn J."/>
            <person name="Lind A.E."/>
            <person name="van Eijk R."/>
            <person name="Schleper C."/>
            <person name="Guy L."/>
            <person name="Ettema T.J."/>
        </authorList>
    </citation>
    <scope>NUCLEOTIDE SEQUENCE</scope>
</reference>
<feature type="non-terminal residue" evidence="2">
    <location>
        <position position="1"/>
    </location>
</feature>
<dbReference type="CDD" id="cd04301">
    <property type="entry name" value="NAT_SF"/>
    <property type="match status" value="1"/>
</dbReference>
<comment type="caution">
    <text evidence="2">The sequence shown here is derived from an EMBL/GenBank/DDBJ whole genome shotgun (WGS) entry which is preliminary data.</text>
</comment>
<protein>
    <recommendedName>
        <fullName evidence="1">N-acetyltransferase domain-containing protein</fullName>
    </recommendedName>
</protein>
<dbReference type="PROSITE" id="PS51186">
    <property type="entry name" value="GNAT"/>
    <property type="match status" value="1"/>
</dbReference>
<gene>
    <name evidence="2" type="ORF">LCGC14_0535800</name>
</gene>
<evidence type="ECO:0000313" key="2">
    <source>
        <dbReference type="EMBL" id="KKN60041.1"/>
    </source>
</evidence>